<feature type="region of interest" description="Disordered" evidence="3">
    <location>
        <begin position="312"/>
        <end position="332"/>
    </location>
</feature>
<name>A0ABP6AME4_9ACTN</name>
<evidence type="ECO:0000256" key="4">
    <source>
        <dbReference type="SAM" id="Phobius"/>
    </source>
</evidence>
<dbReference type="PANTHER" id="PTHR30023:SF0">
    <property type="entry name" value="PENICILLIN-SENSITIVE CARBOXYPEPTIDASE A"/>
    <property type="match status" value="1"/>
</dbReference>
<dbReference type="Pfam" id="PF02113">
    <property type="entry name" value="Peptidase_S13"/>
    <property type="match status" value="2"/>
</dbReference>
<keyword evidence="4" id="KW-0472">Membrane</keyword>
<evidence type="ECO:0000256" key="3">
    <source>
        <dbReference type="SAM" id="MobiDB-lite"/>
    </source>
</evidence>
<dbReference type="NCBIfam" id="TIGR00666">
    <property type="entry name" value="PBP4"/>
    <property type="match status" value="1"/>
</dbReference>
<feature type="compositionally biased region" description="Pro residues" evidence="3">
    <location>
        <begin position="320"/>
        <end position="332"/>
    </location>
</feature>
<dbReference type="SUPFAM" id="SSF56601">
    <property type="entry name" value="beta-lactamase/transpeptidase-like"/>
    <property type="match status" value="1"/>
</dbReference>
<keyword evidence="4" id="KW-1133">Transmembrane helix</keyword>
<comment type="similarity">
    <text evidence="1">Belongs to the peptidase S13 family.</text>
</comment>
<sequence length="535" mass="52821">MLSDRRTPDADDTVSLAAGPVITRPDAEVTVVLPFLRGATASSPPAWLPWSGWSRRNRLLLAALLATALAGAVALIAGWPPAALERLVGAAPTPTPSVGPEPAPGPVLAALAQPPAAAPTAAGVNAALAPVLASTGLGTAVGVSVVDVATGAELYDAAGDRAYIPASTTKLVTAATVLATRGPSYRLRTTAVAGVRPGEVVLVGGGDPTLAAGAVGAYAGAARLDRLAAQVSRSLGGVRPSRVVLDVSLFAGEQQGPGWDAGIVAGGHVAPITALMTDGGRLRPRQGSPAARHTAPDLAAGRRFAQLIGAPPTVVTGTAPAPPVPAPGNPVPAPGSPFAAPAPGTLLGAVASPPMQRLVDIMLADSDNVLAEALARQVALARDQPASYAGASSAMDAVLTELGLPADESGLVDGSGLSRSNALTPTLLTDLVALIASGRTPALSGLFNGLPVAGWSGTLEDRFRAPSGAGRAGLGVVRAKTGTLSGVSAMAGVVTTADGRLLAFSLLANDTTLPPYEAPAALDAVAAALARCGCR</sequence>
<keyword evidence="4" id="KW-0812">Transmembrane</keyword>
<accession>A0ABP6AME4</accession>
<dbReference type="InterPro" id="IPR000667">
    <property type="entry name" value="Peptidase_S13"/>
</dbReference>
<dbReference type="Gene3D" id="3.40.710.10">
    <property type="entry name" value="DD-peptidase/beta-lactamase superfamily"/>
    <property type="match status" value="2"/>
</dbReference>
<dbReference type="Gene3D" id="3.50.80.20">
    <property type="entry name" value="D-Ala-D-Ala carboxypeptidase C, peptidase S13"/>
    <property type="match status" value="1"/>
</dbReference>
<keyword evidence="6" id="KW-1185">Reference proteome</keyword>
<dbReference type="PRINTS" id="PR00922">
    <property type="entry name" value="DADACBPTASE3"/>
</dbReference>
<comment type="caution">
    <text evidence="5">The sequence shown here is derived from an EMBL/GenBank/DDBJ whole genome shotgun (WGS) entry which is preliminary data.</text>
</comment>
<evidence type="ECO:0000313" key="6">
    <source>
        <dbReference type="Proteomes" id="UP001499978"/>
    </source>
</evidence>
<evidence type="ECO:0000256" key="2">
    <source>
        <dbReference type="ARBA" id="ARBA00022801"/>
    </source>
</evidence>
<dbReference type="Proteomes" id="UP001499978">
    <property type="component" value="Unassembled WGS sequence"/>
</dbReference>
<dbReference type="InterPro" id="IPR012338">
    <property type="entry name" value="Beta-lactam/transpept-like"/>
</dbReference>
<keyword evidence="2" id="KW-0378">Hydrolase</keyword>
<evidence type="ECO:0008006" key="7">
    <source>
        <dbReference type="Google" id="ProtNLM"/>
    </source>
</evidence>
<protein>
    <recommendedName>
        <fullName evidence="7">Serine-type D-Ala-D-Ala carboxypeptidase</fullName>
    </recommendedName>
</protein>
<dbReference type="EMBL" id="BAAARY010000005">
    <property type="protein sequence ID" value="GAA2518763.1"/>
    <property type="molecule type" value="Genomic_DNA"/>
</dbReference>
<evidence type="ECO:0000256" key="1">
    <source>
        <dbReference type="ARBA" id="ARBA00006096"/>
    </source>
</evidence>
<proteinExistence type="inferred from homology"/>
<gene>
    <name evidence="5" type="ORF">GCM10010201_14760</name>
</gene>
<dbReference type="PANTHER" id="PTHR30023">
    <property type="entry name" value="D-ALANYL-D-ALANINE CARBOXYPEPTIDASE"/>
    <property type="match status" value="1"/>
</dbReference>
<feature type="transmembrane region" description="Helical" evidence="4">
    <location>
        <begin position="59"/>
        <end position="79"/>
    </location>
</feature>
<reference evidence="6" key="1">
    <citation type="journal article" date="2019" name="Int. J. Syst. Evol. Microbiol.">
        <title>The Global Catalogue of Microorganisms (GCM) 10K type strain sequencing project: providing services to taxonomists for standard genome sequencing and annotation.</title>
        <authorList>
            <consortium name="The Broad Institute Genomics Platform"/>
            <consortium name="The Broad Institute Genome Sequencing Center for Infectious Disease"/>
            <person name="Wu L."/>
            <person name="Ma J."/>
        </authorList>
    </citation>
    <scope>NUCLEOTIDE SEQUENCE [LARGE SCALE GENOMIC DNA]</scope>
    <source>
        <strain evidence="6">JCM 3367</strain>
    </source>
</reference>
<organism evidence="5 6">
    <name type="scientific">Pilimelia columellifera subsp. columellifera</name>
    <dbReference type="NCBI Taxonomy" id="706583"/>
    <lineage>
        <taxon>Bacteria</taxon>
        <taxon>Bacillati</taxon>
        <taxon>Actinomycetota</taxon>
        <taxon>Actinomycetes</taxon>
        <taxon>Micromonosporales</taxon>
        <taxon>Micromonosporaceae</taxon>
        <taxon>Pilimelia</taxon>
    </lineage>
</organism>
<evidence type="ECO:0000313" key="5">
    <source>
        <dbReference type="EMBL" id="GAA2518763.1"/>
    </source>
</evidence>